<evidence type="ECO:0000256" key="3">
    <source>
        <dbReference type="ARBA" id="ARBA00022670"/>
    </source>
</evidence>
<evidence type="ECO:0000259" key="10">
    <source>
        <dbReference type="Pfam" id="PF05193"/>
    </source>
</evidence>
<dbReference type="InterPro" id="IPR007863">
    <property type="entry name" value="Peptidase_M16_C"/>
</dbReference>
<protein>
    <submittedName>
        <fullName evidence="11">Pitrilysin family protein</fullName>
    </submittedName>
</protein>
<dbReference type="Pfam" id="PF00675">
    <property type="entry name" value="Peptidase_M16"/>
    <property type="match status" value="1"/>
</dbReference>
<evidence type="ECO:0000256" key="5">
    <source>
        <dbReference type="ARBA" id="ARBA00022801"/>
    </source>
</evidence>
<dbReference type="Pfam" id="PF05193">
    <property type="entry name" value="Peptidase_M16_C"/>
    <property type="match status" value="1"/>
</dbReference>
<dbReference type="InterPro" id="IPR050361">
    <property type="entry name" value="MPP/UQCRC_Complex"/>
</dbReference>
<evidence type="ECO:0000259" key="9">
    <source>
        <dbReference type="Pfam" id="PF00675"/>
    </source>
</evidence>
<evidence type="ECO:0000256" key="1">
    <source>
        <dbReference type="ARBA" id="ARBA00001947"/>
    </source>
</evidence>
<keyword evidence="4" id="KW-0479">Metal-binding</keyword>
<keyword evidence="3" id="KW-0645">Protease</keyword>
<dbReference type="EMBL" id="AP029170">
    <property type="protein sequence ID" value="BFD45864.1"/>
    <property type="molecule type" value="Genomic_DNA"/>
</dbReference>
<evidence type="ECO:0000256" key="6">
    <source>
        <dbReference type="ARBA" id="ARBA00022833"/>
    </source>
</evidence>
<keyword evidence="6" id="KW-0862">Zinc</keyword>
<dbReference type="GO" id="GO:0046872">
    <property type="term" value="F:metal ion binding"/>
    <property type="evidence" value="ECO:0007669"/>
    <property type="project" value="UniProtKB-KW"/>
</dbReference>
<evidence type="ECO:0000256" key="7">
    <source>
        <dbReference type="ARBA" id="ARBA00023049"/>
    </source>
</evidence>
<dbReference type="GO" id="GO:0004222">
    <property type="term" value="F:metalloendopeptidase activity"/>
    <property type="evidence" value="ECO:0007669"/>
    <property type="project" value="InterPro"/>
</dbReference>
<feature type="domain" description="Peptidase M16 C-terminal" evidence="10">
    <location>
        <begin position="166"/>
        <end position="339"/>
    </location>
</feature>
<dbReference type="GO" id="GO:0006508">
    <property type="term" value="P:proteolysis"/>
    <property type="evidence" value="ECO:0007669"/>
    <property type="project" value="UniProtKB-KW"/>
</dbReference>
<dbReference type="PROSITE" id="PS00143">
    <property type="entry name" value="INSULINASE"/>
    <property type="match status" value="1"/>
</dbReference>
<proteinExistence type="inferred from homology"/>
<dbReference type="AlphaFoldDB" id="A0AAT9G7S7"/>
<dbReference type="PANTHER" id="PTHR11851:SF49">
    <property type="entry name" value="MITOCHONDRIAL-PROCESSING PEPTIDASE SUBUNIT ALPHA"/>
    <property type="match status" value="1"/>
</dbReference>
<accession>A0AAT9G7S7</accession>
<name>A0AAT9G7S7_9RICK</name>
<keyword evidence="7" id="KW-0482">Metalloprotease</keyword>
<dbReference type="InterPro" id="IPR011249">
    <property type="entry name" value="Metalloenz_LuxS/M16"/>
</dbReference>
<organism evidence="11">
    <name type="scientific">Candidatus Tisiphia endosymbiont of Sergentomyia squamirostris</name>
    <dbReference type="NCBI Taxonomy" id="3113639"/>
    <lineage>
        <taxon>Bacteria</taxon>
        <taxon>Pseudomonadati</taxon>
        <taxon>Pseudomonadota</taxon>
        <taxon>Alphaproteobacteria</taxon>
        <taxon>Rickettsiales</taxon>
        <taxon>Rickettsiaceae</taxon>
        <taxon>Rickettsieae</taxon>
        <taxon>Candidatus Tisiphia</taxon>
    </lineage>
</organism>
<gene>
    <name evidence="11" type="ORF">DMENIID0002_05100</name>
</gene>
<dbReference type="Gene3D" id="3.30.830.10">
    <property type="entry name" value="Metalloenzyme, LuxS/M16 peptidase-like"/>
    <property type="match status" value="2"/>
</dbReference>
<reference evidence="11" key="1">
    <citation type="submission" date="2024-01" db="EMBL/GenBank/DDBJ databases">
        <title>Sequencing the genomes of a sandfly, Sergentomyia squamirostris, and its two endosymbionts.</title>
        <authorList>
            <person name="Itokawa K."/>
            <person name="Sanjoba C."/>
        </authorList>
    </citation>
    <scope>NUCLEOTIDE SEQUENCE</scope>
    <source>
        <strain evidence="11">RiSSQ</strain>
    </source>
</reference>
<dbReference type="InterPro" id="IPR001431">
    <property type="entry name" value="Pept_M16_Zn_BS"/>
</dbReference>
<dbReference type="SUPFAM" id="SSF63411">
    <property type="entry name" value="LuxS/MPP-like metallohydrolase"/>
    <property type="match status" value="2"/>
</dbReference>
<dbReference type="FunFam" id="3.30.830.10:FF:000008">
    <property type="entry name" value="Mitochondrial-processing peptidase subunit beta"/>
    <property type="match status" value="1"/>
</dbReference>
<feature type="domain" description="Peptidase M16 N-terminal" evidence="9">
    <location>
        <begin position="14"/>
        <end position="160"/>
    </location>
</feature>
<dbReference type="InterPro" id="IPR011765">
    <property type="entry name" value="Pept_M16_N"/>
</dbReference>
<evidence type="ECO:0000256" key="4">
    <source>
        <dbReference type="ARBA" id="ARBA00022723"/>
    </source>
</evidence>
<sequence>MDFNSSKLKNGLTVVTYHMPNINSVAINLIVNVGSRYEQPSEIGISHFLEHMAFKGTTTRSAKQIAEEFDSIGGHFNAYTSHEQTVYYSKILNENCYKALEILADIIQNSVFSKEEIAKEYQVILQEIAHVQDNPDELIHEKFYSSAYENQALGRSILGTHDSLAKFDREHFSNYVDKHYNAENIYLSVAGNISHEQVVEFAKKLFCSLKNKQNSHFEKVRYTGGHSFITKDLEQTSLVLGFESVPYFNIQQLYHTQVLSLILGNGMSSRLFQQIREKLGLVYSIGSYNSSYYDSGIFGIYASTNHDKLPFLTEQLVNEIKKVSTDIKDSEIDRAKVQLKTSIYMAQEESSYKSEETGKNFAVFGKYIPTEQTIEHIMNITKQDIINIANKIFVTKPTLSIIGPKPLAIDYQELCHKLAL</sequence>
<evidence type="ECO:0000256" key="2">
    <source>
        <dbReference type="ARBA" id="ARBA00007261"/>
    </source>
</evidence>
<keyword evidence="5" id="KW-0378">Hydrolase</keyword>
<evidence type="ECO:0000313" key="11">
    <source>
        <dbReference type="EMBL" id="BFD45864.1"/>
    </source>
</evidence>
<evidence type="ECO:0000256" key="8">
    <source>
        <dbReference type="RuleBase" id="RU004447"/>
    </source>
</evidence>
<comment type="similarity">
    <text evidence="2 8">Belongs to the peptidase M16 family.</text>
</comment>
<comment type="cofactor">
    <cofactor evidence="1">
        <name>Zn(2+)</name>
        <dbReference type="ChEBI" id="CHEBI:29105"/>
    </cofactor>
</comment>
<dbReference type="PANTHER" id="PTHR11851">
    <property type="entry name" value="METALLOPROTEASE"/>
    <property type="match status" value="1"/>
</dbReference>